<accession>A0A926ZGL9</accession>
<evidence type="ECO:0000313" key="1">
    <source>
        <dbReference type="EMBL" id="MBD2181282.1"/>
    </source>
</evidence>
<reference evidence="1" key="1">
    <citation type="journal article" date="2015" name="ISME J.">
        <title>Draft Genome Sequence of Streptomyces incarnatus NRRL8089, which Produces the Nucleoside Antibiotic Sinefungin.</title>
        <authorList>
            <person name="Oshima K."/>
            <person name="Hattori M."/>
            <person name="Shimizu H."/>
            <person name="Fukuda K."/>
            <person name="Nemoto M."/>
            <person name="Inagaki K."/>
            <person name="Tamura T."/>
        </authorList>
    </citation>
    <scope>NUCLEOTIDE SEQUENCE</scope>
    <source>
        <strain evidence="1">FACHB-1375</strain>
    </source>
</reference>
<dbReference type="AlphaFoldDB" id="A0A926ZGL9"/>
<dbReference type="RefSeq" id="WP_190464046.1">
    <property type="nucleotide sequence ID" value="NZ_JACJPW010000018.1"/>
</dbReference>
<name>A0A926ZGL9_9CYAN</name>
<proteinExistence type="predicted"/>
<keyword evidence="2" id="KW-1185">Reference proteome</keyword>
<comment type="caution">
    <text evidence="1">The sequence shown here is derived from an EMBL/GenBank/DDBJ whole genome shotgun (WGS) entry which is preliminary data.</text>
</comment>
<organism evidence="1 2">
    <name type="scientific">Aerosakkonema funiforme FACHB-1375</name>
    <dbReference type="NCBI Taxonomy" id="2949571"/>
    <lineage>
        <taxon>Bacteria</taxon>
        <taxon>Bacillati</taxon>
        <taxon>Cyanobacteriota</taxon>
        <taxon>Cyanophyceae</taxon>
        <taxon>Oscillatoriophycideae</taxon>
        <taxon>Aerosakkonematales</taxon>
        <taxon>Aerosakkonemataceae</taxon>
        <taxon>Aerosakkonema</taxon>
    </lineage>
</organism>
<protein>
    <submittedName>
        <fullName evidence="1">Uncharacterized protein</fullName>
    </submittedName>
</protein>
<reference evidence="1" key="2">
    <citation type="submission" date="2020-08" db="EMBL/GenBank/DDBJ databases">
        <authorList>
            <person name="Chen M."/>
            <person name="Teng W."/>
            <person name="Zhao L."/>
            <person name="Hu C."/>
            <person name="Zhou Y."/>
            <person name="Han B."/>
            <person name="Song L."/>
            <person name="Shu W."/>
        </authorList>
    </citation>
    <scope>NUCLEOTIDE SEQUENCE</scope>
    <source>
        <strain evidence="1">FACHB-1375</strain>
    </source>
</reference>
<evidence type="ECO:0000313" key="2">
    <source>
        <dbReference type="Proteomes" id="UP000641646"/>
    </source>
</evidence>
<dbReference type="Proteomes" id="UP000641646">
    <property type="component" value="Unassembled WGS sequence"/>
</dbReference>
<sequence>MGNESIQNSIGGSFEGNFTGGDVHQSSIVYHKQESALPKEDKAEIESSISKLKASIEAESNLTKDQKEKVLAQVKLIEDAVNNPDGGEKKKQAQDANSALKTMFSVLPVAAKFVEEFNKVSDLIIKLFGLGAV</sequence>
<gene>
    <name evidence="1" type="ORF">H6G03_09220</name>
</gene>
<dbReference type="EMBL" id="JACJPW010000018">
    <property type="protein sequence ID" value="MBD2181282.1"/>
    <property type="molecule type" value="Genomic_DNA"/>
</dbReference>